<keyword evidence="1" id="KW-0812">Transmembrane</keyword>
<dbReference type="EMBL" id="CP089391">
    <property type="protein sequence ID" value="WBL77277.1"/>
    <property type="molecule type" value="Genomic_DNA"/>
</dbReference>
<name>A0ABY7MIV6_9BRAD</name>
<dbReference type="RefSeq" id="WP_270162542.1">
    <property type="nucleotide sequence ID" value="NZ_CP089391.1"/>
</dbReference>
<reference evidence="2" key="1">
    <citation type="submission" date="2021-12" db="EMBL/GenBank/DDBJ databases">
        <title>Bradyrhizobium xenonodulans sp. nov.</title>
        <authorList>
            <person name="Claassens R."/>
            <person name="Venter S.N."/>
            <person name="Beukes C.W."/>
            <person name="Stepkowski T."/>
            <person name="Steenkamp E.T."/>
        </authorList>
    </citation>
    <scope>NUCLEOTIDE SEQUENCE</scope>
    <source>
        <strain evidence="2">14AB</strain>
    </source>
</reference>
<evidence type="ECO:0000313" key="3">
    <source>
        <dbReference type="Proteomes" id="UP001179614"/>
    </source>
</evidence>
<evidence type="ECO:0000313" key="2">
    <source>
        <dbReference type="EMBL" id="WBL77277.1"/>
    </source>
</evidence>
<accession>A0ABY7MIV6</accession>
<protein>
    <submittedName>
        <fullName evidence="2">Uncharacterized protein</fullName>
    </submittedName>
</protein>
<dbReference type="Proteomes" id="UP001179614">
    <property type="component" value="Chromosome"/>
</dbReference>
<keyword evidence="1" id="KW-0472">Membrane</keyword>
<organism evidence="2 3">
    <name type="scientific">Bradyrhizobium xenonodulans</name>
    <dbReference type="NCBI Taxonomy" id="2736875"/>
    <lineage>
        <taxon>Bacteria</taxon>
        <taxon>Pseudomonadati</taxon>
        <taxon>Pseudomonadota</taxon>
        <taxon>Alphaproteobacteria</taxon>
        <taxon>Hyphomicrobiales</taxon>
        <taxon>Nitrobacteraceae</taxon>
        <taxon>Bradyrhizobium</taxon>
    </lineage>
</organism>
<keyword evidence="3" id="KW-1185">Reference proteome</keyword>
<gene>
    <name evidence="2" type="ORF">I3J27_30300</name>
</gene>
<proteinExistence type="predicted"/>
<feature type="transmembrane region" description="Helical" evidence="1">
    <location>
        <begin position="40"/>
        <end position="70"/>
    </location>
</feature>
<keyword evidence="1" id="KW-1133">Transmembrane helix</keyword>
<sequence length="80" mass="9092">MESFSAWIAAYLIGESDDWVPRTLLGWIRVGLLASLIGQVIYLIHACIALTVPTFLWISLPANVLALIVVRRILRWRYPV</sequence>
<evidence type="ECO:0000256" key="1">
    <source>
        <dbReference type="SAM" id="Phobius"/>
    </source>
</evidence>